<dbReference type="AlphaFoldDB" id="A0AAD9HDU6"/>
<evidence type="ECO:0000313" key="3">
    <source>
        <dbReference type="Proteomes" id="UP001232148"/>
    </source>
</evidence>
<feature type="compositionally biased region" description="Polar residues" evidence="1">
    <location>
        <begin position="1"/>
        <end position="13"/>
    </location>
</feature>
<organism evidence="2 3">
    <name type="scientific">Colletotrichum zoysiae</name>
    <dbReference type="NCBI Taxonomy" id="1216348"/>
    <lineage>
        <taxon>Eukaryota</taxon>
        <taxon>Fungi</taxon>
        <taxon>Dikarya</taxon>
        <taxon>Ascomycota</taxon>
        <taxon>Pezizomycotina</taxon>
        <taxon>Sordariomycetes</taxon>
        <taxon>Hypocreomycetidae</taxon>
        <taxon>Glomerellales</taxon>
        <taxon>Glomerellaceae</taxon>
        <taxon>Colletotrichum</taxon>
        <taxon>Colletotrichum graminicola species complex</taxon>
    </lineage>
</organism>
<reference evidence="2" key="1">
    <citation type="submission" date="2021-06" db="EMBL/GenBank/DDBJ databases">
        <title>Comparative genomics, transcriptomics and evolutionary studies reveal genomic signatures of adaptation to plant cell wall in hemibiotrophic fungi.</title>
        <authorList>
            <consortium name="DOE Joint Genome Institute"/>
            <person name="Baroncelli R."/>
            <person name="Diaz J.F."/>
            <person name="Benocci T."/>
            <person name="Peng M."/>
            <person name="Battaglia E."/>
            <person name="Haridas S."/>
            <person name="Andreopoulos W."/>
            <person name="Labutti K."/>
            <person name="Pangilinan J."/>
            <person name="Floch G.L."/>
            <person name="Makela M.R."/>
            <person name="Henrissat B."/>
            <person name="Grigoriev I.V."/>
            <person name="Crouch J.A."/>
            <person name="De Vries R.P."/>
            <person name="Sukno S.A."/>
            <person name="Thon M.R."/>
        </authorList>
    </citation>
    <scope>NUCLEOTIDE SEQUENCE</scope>
    <source>
        <strain evidence="2">MAFF235873</strain>
    </source>
</reference>
<evidence type="ECO:0000313" key="2">
    <source>
        <dbReference type="EMBL" id="KAK2027226.1"/>
    </source>
</evidence>
<dbReference type="Proteomes" id="UP001232148">
    <property type="component" value="Unassembled WGS sequence"/>
</dbReference>
<name>A0AAD9HDU6_9PEZI</name>
<dbReference type="EMBL" id="MU842899">
    <property type="protein sequence ID" value="KAK2027226.1"/>
    <property type="molecule type" value="Genomic_DNA"/>
</dbReference>
<gene>
    <name evidence="2" type="ORF">LX32DRAFT_684041</name>
</gene>
<sequence length="166" mass="18759">MPLTNNGNEQMGSRTGRWTDDKTGRHTDDAIEQKKQKKKKNDNTERKKKKKRWPTEHVFLFLLFLGRTEKAAVGEVRAMSVTAQPGQGQYSTPLLSVNVLSSRRRMAKAINTRRGKGETTPPLAAKGEKKMSSLASSIRRALSRIQRWGPTLREYLCECVQSTSLV</sequence>
<protein>
    <submittedName>
        <fullName evidence="2">Uncharacterized protein</fullName>
    </submittedName>
</protein>
<evidence type="ECO:0000256" key="1">
    <source>
        <dbReference type="SAM" id="MobiDB-lite"/>
    </source>
</evidence>
<keyword evidence="3" id="KW-1185">Reference proteome</keyword>
<feature type="compositionally biased region" description="Basic residues" evidence="1">
    <location>
        <begin position="35"/>
        <end position="51"/>
    </location>
</feature>
<accession>A0AAD9HDU6</accession>
<feature type="region of interest" description="Disordered" evidence="1">
    <location>
        <begin position="1"/>
        <end position="51"/>
    </location>
</feature>
<feature type="compositionally biased region" description="Basic and acidic residues" evidence="1">
    <location>
        <begin position="17"/>
        <end position="34"/>
    </location>
</feature>
<comment type="caution">
    <text evidence="2">The sequence shown here is derived from an EMBL/GenBank/DDBJ whole genome shotgun (WGS) entry which is preliminary data.</text>
</comment>
<proteinExistence type="predicted"/>